<dbReference type="AlphaFoldDB" id="A0A2X4V0D7"/>
<name>A0A2X4V0D7_9NOCA</name>
<dbReference type="EMBL" id="LS483468">
    <property type="protein sequence ID" value="SQI38770.1"/>
    <property type="molecule type" value="Genomic_DNA"/>
</dbReference>
<reference evidence="1 2" key="1">
    <citation type="submission" date="2018-06" db="EMBL/GenBank/DDBJ databases">
        <authorList>
            <consortium name="Pathogen Informatics"/>
            <person name="Doyle S."/>
        </authorList>
    </citation>
    <scope>NUCLEOTIDE SEQUENCE [LARGE SCALE GENOMIC DNA]</scope>
    <source>
        <strain evidence="1 2">NCTC10994</strain>
    </source>
</reference>
<dbReference type="KEGG" id="rcr:NCTC10994_04012"/>
<evidence type="ECO:0000313" key="1">
    <source>
        <dbReference type="EMBL" id="SQI38770.1"/>
    </source>
</evidence>
<dbReference type="STRING" id="1219011.GCA_001895045_01396"/>
<accession>A0A2X4V0D7</accession>
<protein>
    <submittedName>
        <fullName evidence="1">Uncharacterized protein</fullName>
    </submittedName>
</protein>
<organism evidence="1 2">
    <name type="scientific">Rhodococcus coprophilus</name>
    <dbReference type="NCBI Taxonomy" id="38310"/>
    <lineage>
        <taxon>Bacteria</taxon>
        <taxon>Bacillati</taxon>
        <taxon>Actinomycetota</taxon>
        <taxon>Actinomycetes</taxon>
        <taxon>Mycobacteriales</taxon>
        <taxon>Nocardiaceae</taxon>
        <taxon>Rhodococcus</taxon>
    </lineage>
</organism>
<proteinExistence type="predicted"/>
<keyword evidence="2" id="KW-1185">Reference proteome</keyword>
<sequence length="76" mass="8278">MLGLGPTYGKGSALTKRQWAVRGLGDYPEIDSEELQTWVNTSKRALQSAGVVEAFGVAAGERVTIRMNPGETWLVR</sequence>
<dbReference type="Proteomes" id="UP000249091">
    <property type="component" value="Chromosome 1"/>
</dbReference>
<evidence type="ECO:0000313" key="2">
    <source>
        <dbReference type="Proteomes" id="UP000249091"/>
    </source>
</evidence>
<gene>
    <name evidence="1" type="ORF">NCTC10994_04012</name>
</gene>